<evidence type="ECO:0000313" key="3">
    <source>
        <dbReference type="Proteomes" id="UP001159042"/>
    </source>
</evidence>
<sequence length="128" mass="14808">MCSKSGANFTLKPYCKEPRIHEILHIKCPIIGLIRFQMNNMEHRLSESVDICKRKQTWKYKLWKNRWTITSFILMVLLMVSLFLYGTLVGAGLCSASSWNPSYNAPCPKTFTFLPLINMASKTPRLTF</sequence>
<comment type="caution">
    <text evidence="2">The sequence shown here is derived from an EMBL/GenBank/DDBJ whole genome shotgun (WGS) entry which is preliminary data.</text>
</comment>
<keyword evidence="1" id="KW-0472">Membrane</keyword>
<name>A0AAV8VY01_9CUCU</name>
<dbReference type="Proteomes" id="UP001159042">
    <property type="component" value="Unassembled WGS sequence"/>
</dbReference>
<keyword evidence="1" id="KW-1133">Transmembrane helix</keyword>
<keyword evidence="3" id="KW-1185">Reference proteome</keyword>
<gene>
    <name evidence="2" type="ORF">NQ315_003829</name>
</gene>
<protein>
    <submittedName>
        <fullName evidence="2">Uncharacterized protein</fullName>
    </submittedName>
</protein>
<accession>A0AAV8VY01</accession>
<reference evidence="2 3" key="1">
    <citation type="journal article" date="2023" name="Insect Mol. Biol.">
        <title>Genome sequencing provides insights into the evolution of gene families encoding plant cell wall-degrading enzymes in longhorned beetles.</title>
        <authorList>
            <person name="Shin N.R."/>
            <person name="Okamura Y."/>
            <person name="Kirsch R."/>
            <person name="Pauchet Y."/>
        </authorList>
    </citation>
    <scope>NUCLEOTIDE SEQUENCE [LARGE SCALE GENOMIC DNA]</scope>
    <source>
        <strain evidence="2">EAD_L_NR</strain>
    </source>
</reference>
<dbReference type="EMBL" id="JANEYG010000019">
    <property type="protein sequence ID" value="KAJ8919246.1"/>
    <property type="molecule type" value="Genomic_DNA"/>
</dbReference>
<evidence type="ECO:0000256" key="1">
    <source>
        <dbReference type="SAM" id="Phobius"/>
    </source>
</evidence>
<organism evidence="2 3">
    <name type="scientific">Exocentrus adspersus</name>
    <dbReference type="NCBI Taxonomy" id="1586481"/>
    <lineage>
        <taxon>Eukaryota</taxon>
        <taxon>Metazoa</taxon>
        <taxon>Ecdysozoa</taxon>
        <taxon>Arthropoda</taxon>
        <taxon>Hexapoda</taxon>
        <taxon>Insecta</taxon>
        <taxon>Pterygota</taxon>
        <taxon>Neoptera</taxon>
        <taxon>Endopterygota</taxon>
        <taxon>Coleoptera</taxon>
        <taxon>Polyphaga</taxon>
        <taxon>Cucujiformia</taxon>
        <taxon>Chrysomeloidea</taxon>
        <taxon>Cerambycidae</taxon>
        <taxon>Lamiinae</taxon>
        <taxon>Acanthocinini</taxon>
        <taxon>Exocentrus</taxon>
    </lineage>
</organism>
<proteinExistence type="predicted"/>
<dbReference type="AlphaFoldDB" id="A0AAV8VY01"/>
<feature type="transmembrane region" description="Helical" evidence="1">
    <location>
        <begin position="69"/>
        <end position="93"/>
    </location>
</feature>
<keyword evidence="1" id="KW-0812">Transmembrane</keyword>
<evidence type="ECO:0000313" key="2">
    <source>
        <dbReference type="EMBL" id="KAJ8919246.1"/>
    </source>
</evidence>